<accession>A0A368SBK5</accession>
<reference evidence="4" key="2">
    <citation type="submission" date="2015-07" db="EMBL/GenBank/DDBJ databases">
        <authorList>
            <person name="Noorani M."/>
        </authorList>
    </citation>
    <scope>NUCLEOTIDE SEQUENCE</scope>
    <source>
        <strain evidence="4">Yugu1</strain>
    </source>
</reference>
<keyword evidence="2" id="KW-0472">Membrane</keyword>
<dbReference type="InterPro" id="IPR025315">
    <property type="entry name" value="DUF4220"/>
</dbReference>
<feature type="compositionally biased region" description="Basic and acidic residues" evidence="1">
    <location>
        <begin position="344"/>
        <end position="354"/>
    </location>
</feature>
<reference evidence="4" key="1">
    <citation type="journal article" date="2012" name="Nat. Biotechnol.">
        <title>Reference genome sequence of the model plant Setaria.</title>
        <authorList>
            <person name="Bennetzen J.L."/>
            <person name="Schmutz J."/>
            <person name="Wang H."/>
            <person name="Percifield R."/>
            <person name="Hawkins J."/>
            <person name="Pontaroli A.C."/>
            <person name="Estep M."/>
            <person name="Feng L."/>
            <person name="Vaughn J.N."/>
            <person name="Grimwood J."/>
            <person name="Jenkins J."/>
            <person name="Barry K."/>
            <person name="Lindquist E."/>
            <person name="Hellsten U."/>
            <person name="Deshpande S."/>
            <person name="Wang X."/>
            <person name="Wu X."/>
            <person name="Mitros T."/>
            <person name="Triplett J."/>
            <person name="Yang X."/>
            <person name="Ye C.Y."/>
            <person name="Mauro-Herrera M."/>
            <person name="Wang L."/>
            <person name="Li P."/>
            <person name="Sharma M."/>
            <person name="Sharma R."/>
            <person name="Ronald P.C."/>
            <person name="Panaud O."/>
            <person name="Kellogg E.A."/>
            <person name="Brutnell T.P."/>
            <person name="Doust A.N."/>
            <person name="Tuskan G.A."/>
            <person name="Rokhsar D."/>
            <person name="Devos K.M."/>
        </authorList>
    </citation>
    <scope>NUCLEOTIDE SEQUENCE [LARGE SCALE GENOMIC DNA]</scope>
    <source>
        <strain evidence="4">Yugu1</strain>
    </source>
</reference>
<feature type="region of interest" description="Disordered" evidence="1">
    <location>
        <begin position="337"/>
        <end position="363"/>
    </location>
</feature>
<dbReference type="EMBL" id="CM003535">
    <property type="protein sequence ID" value="RCV39220.1"/>
    <property type="molecule type" value="Genomic_DNA"/>
</dbReference>
<organism evidence="4">
    <name type="scientific">Setaria italica</name>
    <name type="common">Foxtail millet</name>
    <name type="synonym">Panicum italicum</name>
    <dbReference type="NCBI Taxonomy" id="4555"/>
    <lineage>
        <taxon>Eukaryota</taxon>
        <taxon>Viridiplantae</taxon>
        <taxon>Streptophyta</taxon>
        <taxon>Embryophyta</taxon>
        <taxon>Tracheophyta</taxon>
        <taxon>Spermatophyta</taxon>
        <taxon>Magnoliopsida</taxon>
        <taxon>Liliopsida</taxon>
        <taxon>Poales</taxon>
        <taxon>Poaceae</taxon>
        <taxon>PACMAD clade</taxon>
        <taxon>Panicoideae</taxon>
        <taxon>Panicodae</taxon>
        <taxon>Paniceae</taxon>
        <taxon>Cenchrinae</taxon>
        <taxon>Setaria</taxon>
    </lineage>
</organism>
<dbReference type="Pfam" id="PF13968">
    <property type="entry name" value="DUF4220"/>
    <property type="match status" value="1"/>
</dbReference>
<gene>
    <name evidence="4" type="ORF">SETIT_8G205900v2</name>
</gene>
<dbReference type="PANTHER" id="PTHR31325">
    <property type="entry name" value="OS01G0798800 PROTEIN-RELATED"/>
    <property type="match status" value="1"/>
</dbReference>
<keyword evidence="2" id="KW-0812">Transmembrane</keyword>
<protein>
    <recommendedName>
        <fullName evidence="3">DUF4220 domain-containing protein</fullName>
    </recommendedName>
</protein>
<evidence type="ECO:0000256" key="1">
    <source>
        <dbReference type="SAM" id="MobiDB-lite"/>
    </source>
</evidence>
<proteinExistence type="predicted"/>
<evidence type="ECO:0000259" key="3">
    <source>
        <dbReference type="Pfam" id="PF13968"/>
    </source>
</evidence>
<evidence type="ECO:0000313" key="4">
    <source>
        <dbReference type="EMBL" id="RCV39220.1"/>
    </source>
</evidence>
<dbReference type="OrthoDB" id="686290at2759"/>
<evidence type="ECO:0000256" key="2">
    <source>
        <dbReference type="SAM" id="Phobius"/>
    </source>
</evidence>
<name>A0A368SBK5_SETIT</name>
<sequence length="453" mass="51390">MRRRSGSRVIMMALWLAYLSADTVAIFVLGHLAVYDTITAFSKQDNELWTRHLLSLVSQVAMAGYVVSKSSWPDARLRAAMVLAFFRGFFKYAGRTLCLYYSSPKSLRALSLGSVSDSIERLGHGMSGARRMIEEIFEIMFVADMCWKFVGRMTGGLTFPDLIHIMSVDAVGPAPVTDDLKLLVLDKLLLQTCRQEWDIASFRGERALEKWMGSHQVPETRRSGYAALHMSVSSRVEFPRSVLILHIATDICYFSEDTETDEAKKKKMMSRELSLYIMYLVFKCDVMLTSISRLAHEQAHEELKEIISGRQSPQGNLDEKEAIMEVIEAMKKEEQQKGSMLKVAHPDKNEEPASKDAAATTSRSQELRRWTEEVIYTPVLSRVYAVARELMAIDDEASRWDLISEVWLEVLFYTAPRCGAAFHYEHLSTGGEFISHVLHLMRLLCPFMPNPGA</sequence>
<feature type="domain" description="DUF4220" evidence="3">
    <location>
        <begin position="25"/>
        <end position="117"/>
    </location>
</feature>
<dbReference type="AlphaFoldDB" id="A0A368SBK5"/>
<dbReference type="Pfam" id="PF04578">
    <property type="entry name" value="DUF594"/>
    <property type="match status" value="1"/>
</dbReference>
<feature type="transmembrane region" description="Helical" evidence="2">
    <location>
        <begin position="12"/>
        <end position="34"/>
    </location>
</feature>
<keyword evidence="2" id="KW-1133">Transmembrane helix</keyword>
<dbReference type="InterPro" id="IPR007658">
    <property type="entry name" value="DUF594"/>
</dbReference>